<dbReference type="EMBL" id="CP054140">
    <property type="protein sequence ID" value="QQG66948.1"/>
    <property type="molecule type" value="Genomic_DNA"/>
</dbReference>
<reference evidence="2 3" key="1">
    <citation type="submission" date="2020-05" db="EMBL/GenBank/DDBJ databases">
        <title>Complete genome of Desulfobulbus oligotrophicus.</title>
        <authorList>
            <person name="Podar M."/>
        </authorList>
    </citation>
    <scope>NUCLEOTIDE SEQUENCE [LARGE SCALE GENOMIC DNA]</scope>
    <source>
        <strain evidence="2 3">Prop6</strain>
    </source>
</reference>
<protein>
    <submittedName>
        <fullName evidence="2">DUF4492 domain-containing protein</fullName>
    </submittedName>
</protein>
<accession>A0A7T6ARW6</accession>
<dbReference type="AlphaFoldDB" id="A0A7T6ARW6"/>
<dbReference type="Pfam" id="PF14899">
    <property type="entry name" value="DUF4492"/>
    <property type="match status" value="1"/>
</dbReference>
<dbReference type="RefSeq" id="WP_199264483.1">
    <property type="nucleotide sequence ID" value="NZ_CP054140.1"/>
</dbReference>
<dbReference type="InterPro" id="IPR027853">
    <property type="entry name" value="DUF4492"/>
</dbReference>
<keyword evidence="1" id="KW-1133">Transmembrane helix</keyword>
<feature type="transmembrane region" description="Helical" evidence="1">
    <location>
        <begin position="32"/>
        <end position="51"/>
    </location>
</feature>
<evidence type="ECO:0000256" key="1">
    <source>
        <dbReference type="SAM" id="Phobius"/>
    </source>
</evidence>
<gene>
    <name evidence="2" type="ORF">HP555_04615</name>
</gene>
<sequence>MTQSSPPRFRFLYRIYRFYRDGFSEMTVGYTLWKIIFLKLFILFAVFKVFFFPDFLAVNFATDAQRADHVLEQLTREVLGSTNLGKGEAP</sequence>
<evidence type="ECO:0000313" key="2">
    <source>
        <dbReference type="EMBL" id="QQG66948.1"/>
    </source>
</evidence>
<name>A0A7T6ARW6_9BACT</name>
<dbReference type="Proteomes" id="UP000596092">
    <property type="component" value="Chromosome"/>
</dbReference>
<organism evidence="2 3">
    <name type="scientific">Desulfobulbus oligotrophicus</name>
    <dbReference type="NCBI Taxonomy" id="1909699"/>
    <lineage>
        <taxon>Bacteria</taxon>
        <taxon>Pseudomonadati</taxon>
        <taxon>Thermodesulfobacteriota</taxon>
        <taxon>Desulfobulbia</taxon>
        <taxon>Desulfobulbales</taxon>
        <taxon>Desulfobulbaceae</taxon>
        <taxon>Desulfobulbus</taxon>
    </lineage>
</organism>
<evidence type="ECO:0000313" key="3">
    <source>
        <dbReference type="Proteomes" id="UP000596092"/>
    </source>
</evidence>
<keyword evidence="1" id="KW-0812">Transmembrane</keyword>
<keyword evidence="3" id="KW-1185">Reference proteome</keyword>
<dbReference type="KEGG" id="dog:HP555_04615"/>
<proteinExistence type="predicted"/>
<keyword evidence="1" id="KW-0472">Membrane</keyword>